<dbReference type="GO" id="GO:0015833">
    <property type="term" value="P:peptide transport"/>
    <property type="evidence" value="ECO:0007669"/>
    <property type="project" value="TreeGrafter"/>
</dbReference>
<keyword evidence="3" id="KW-0732">Signal</keyword>
<sequence>PYEESIYAVDDSTAVVELKRFHSDWWLGLGVFATALHMARETVEAGPEEWENIVGTGPFYITENVHGSHLGFARNPDYWRTTIINGVEYDLPFIDELIMPFIPDESTRMAALRTGVLDACLTVDATPAASLEMTAPSGIKGLYRKAGH</sequence>
<evidence type="ECO:0000256" key="3">
    <source>
        <dbReference type="ARBA" id="ARBA00022729"/>
    </source>
</evidence>
<comment type="caution">
    <text evidence="5">The sequence shown here is derived from an EMBL/GenBank/DDBJ whole genome shotgun (WGS) entry which is preliminary data.</text>
</comment>
<reference evidence="5" key="1">
    <citation type="journal article" date="2014" name="Front. Microbiol.">
        <title>High frequency of phylogenetically diverse reductive dehalogenase-homologous genes in deep subseafloor sedimentary metagenomes.</title>
        <authorList>
            <person name="Kawai M."/>
            <person name="Futagami T."/>
            <person name="Toyoda A."/>
            <person name="Takaki Y."/>
            <person name="Nishi S."/>
            <person name="Hori S."/>
            <person name="Arai W."/>
            <person name="Tsubouchi T."/>
            <person name="Morono Y."/>
            <person name="Uchiyama I."/>
            <person name="Ito T."/>
            <person name="Fujiyama A."/>
            <person name="Inagaki F."/>
            <person name="Takami H."/>
        </authorList>
    </citation>
    <scope>NUCLEOTIDE SEQUENCE</scope>
    <source>
        <strain evidence="5">Expedition CK06-06</strain>
    </source>
</reference>
<evidence type="ECO:0000259" key="4">
    <source>
        <dbReference type="Pfam" id="PF00496"/>
    </source>
</evidence>
<dbReference type="GO" id="GO:1904680">
    <property type="term" value="F:peptide transmembrane transporter activity"/>
    <property type="evidence" value="ECO:0007669"/>
    <property type="project" value="TreeGrafter"/>
</dbReference>
<gene>
    <name evidence="5" type="ORF">S03H2_35211</name>
</gene>
<organism evidence="5">
    <name type="scientific">marine sediment metagenome</name>
    <dbReference type="NCBI Taxonomy" id="412755"/>
    <lineage>
        <taxon>unclassified sequences</taxon>
        <taxon>metagenomes</taxon>
        <taxon>ecological metagenomes</taxon>
    </lineage>
</organism>
<comment type="similarity">
    <text evidence="1">Belongs to the bacterial solute-binding protein 5 family.</text>
</comment>
<dbReference type="AlphaFoldDB" id="X1GSR8"/>
<dbReference type="SUPFAM" id="SSF53850">
    <property type="entry name" value="Periplasmic binding protein-like II"/>
    <property type="match status" value="1"/>
</dbReference>
<name>X1GSR8_9ZZZZ</name>
<dbReference type="Gene3D" id="3.40.190.10">
    <property type="entry name" value="Periplasmic binding protein-like II"/>
    <property type="match status" value="1"/>
</dbReference>
<dbReference type="PANTHER" id="PTHR30290:SF9">
    <property type="entry name" value="OLIGOPEPTIDE-BINDING PROTEIN APPA"/>
    <property type="match status" value="1"/>
</dbReference>
<accession>X1GSR8</accession>
<dbReference type="InterPro" id="IPR000914">
    <property type="entry name" value="SBP_5_dom"/>
</dbReference>
<feature type="domain" description="Solute-binding protein family 5" evidence="4">
    <location>
        <begin position="4"/>
        <end position="133"/>
    </location>
</feature>
<proteinExistence type="inferred from homology"/>
<dbReference type="Pfam" id="PF00496">
    <property type="entry name" value="SBP_bac_5"/>
    <property type="match status" value="1"/>
</dbReference>
<feature type="non-terminal residue" evidence="5">
    <location>
        <position position="1"/>
    </location>
</feature>
<protein>
    <recommendedName>
        <fullName evidence="4">Solute-binding protein family 5 domain-containing protein</fullName>
    </recommendedName>
</protein>
<evidence type="ECO:0000313" key="5">
    <source>
        <dbReference type="EMBL" id="GAH60941.1"/>
    </source>
</evidence>
<dbReference type="PANTHER" id="PTHR30290">
    <property type="entry name" value="PERIPLASMIC BINDING COMPONENT OF ABC TRANSPORTER"/>
    <property type="match status" value="1"/>
</dbReference>
<keyword evidence="2" id="KW-0813">Transport</keyword>
<evidence type="ECO:0000256" key="1">
    <source>
        <dbReference type="ARBA" id="ARBA00005695"/>
    </source>
</evidence>
<dbReference type="EMBL" id="BARU01021522">
    <property type="protein sequence ID" value="GAH60941.1"/>
    <property type="molecule type" value="Genomic_DNA"/>
</dbReference>
<evidence type="ECO:0000256" key="2">
    <source>
        <dbReference type="ARBA" id="ARBA00022448"/>
    </source>
</evidence>
<dbReference type="InterPro" id="IPR039424">
    <property type="entry name" value="SBP_5"/>
</dbReference>